<feature type="compositionally biased region" description="Polar residues" evidence="1">
    <location>
        <begin position="417"/>
        <end position="426"/>
    </location>
</feature>
<proteinExistence type="predicted"/>
<evidence type="ECO:0000256" key="1">
    <source>
        <dbReference type="SAM" id="MobiDB-lite"/>
    </source>
</evidence>
<dbReference type="EMBL" id="JAHRHY010000003">
    <property type="protein sequence ID" value="KAG9071136.1"/>
    <property type="molecule type" value="Genomic_DNA"/>
</dbReference>
<feature type="region of interest" description="Disordered" evidence="1">
    <location>
        <begin position="215"/>
        <end position="237"/>
    </location>
</feature>
<dbReference type="Proteomes" id="UP000707451">
    <property type="component" value="Unassembled WGS sequence"/>
</dbReference>
<feature type="region of interest" description="Disordered" evidence="1">
    <location>
        <begin position="250"/>
        <end position="342"/>
    </location>
</feature>
<feature type="compositionally biased region" description="Low complexity" evidence="1">
    <location>
        <begin position="303"/>
        <end position="319"/>
    </location>
</feature>
<feature type="compositionally biased region" description="Basic and acidic residues" evidence="1">
    <location>
        <begin position="1"/>
        <end position="17"/>
    </location>
</feature>
<feature type="domain" description="YMC020W-like alpha/beta hydrolase" evidence="2">
    <location>
        <begin position="753"/>
        <end position="1093"/>
    </location>
</feature>
<dbReference type="InterPro" id="IPR058934">
    <property type="entry name" value="YMC020W-like"/>
</dbReference>
<keyword evidence="4" id="KW-1185">Reference proteome</keyword>
<reference evidence="3" key="1">
    <citation type="submission" date="2021-06" db="EMBL/GenBank/DDBJ databases">
        <title>Genome Sequence of Mortierella hyaline Strain SCG-10, a Cold-Adapted, Nitrate-Reducing Fungus Isolated from Soil in Minnesota, USA.</title>
        <authorList>
            <person name="Aldossari N."/>
        </authorList>
    </citation>
    <scope>NUCLEOTIDE SEQUENCE</scope>
    <source>
        <strain evidence="3">SCG-10</strain>
    </source>
</reference>
<feature type="region of interest" description="Disordered" evidence="1">
    <location>
        <begin position="639"/>
        <end position="671"/>
    </location>
</feature>
<dbReference type="AlphaFoldDB" id="A0A9P7Y1M1"/>
<dbReference type="Pfam" id="PF26147">
    <property type="entry name" value="AB_HYDROLASE_YMC0-YMC35"/>
    <property type="match status" value="1"/>
</dbReference>
<feature type="region of interest" description="Disordered" evidence="1">
    <location>
        <begin position="1"/>
        <end position="36"/>
    </location>
</feature>
<name>A0A9P7Y1M1_9FUNG</name>
<sequence>MDDRASSPIHSHKDNDSLHSSSNSSEGKTSLPHFDRLSAAGKVEPLVSATSSNIFDAETTVGRTATAGSASQSLQSIIRKSSNNTLASSPTKHSELDLKVALVSDDSTSVSSHSHMPAAFVGTALEAHSFTPSASGSAATPITTTETSQPDTSVRPIASVSSVQPASLTPTAIQGSSPPIAIPDTIERAATTGSDASSDKRSSVSVFTTWWSGGSSATVNATNPGSNSTHENSYTQPHGLTLRTSMLNMTSTASSPTSSTESAPESANTSYSKPDTSDSMDWVPSGPETAILQKTRGLVGRDSSSLPSSLPSSATFPSSMIKHTRPSASVSERRESTSSTQGLLTSTLWSRLVTSQDTLAKVTPVGHVPSATASDESNAMDVDEGQVQNAGLEISPTHAKGADGTAKTADPTPKPTSAVSKLADSQTSSSKKRWSIFGYGAKDDTEAGPTKLRKSGDVLIEPESRPSSINEVTPAIPTSSSTSALASAVPSTKATAANVPVTATSSATPTTSIRPQAQVTDQIADPSEETGPIAPALVGTSQLNVVVPPGNAVIKSKNDTTTNPDTNGTVSSSYSWLSIIPGLGNKTEEANKTREDMVISHQITDYQEGKRKDVDGTTINFGEKQSGRTFAQLAEAKNANESGLVPKEDRKDGSKDRQTFSQLKESENKENGIAKEAGMAAASLSKVVLRKKNVVLPDYYEQYSDVHHSLIALPPNLPHQGPHRTRSASVMKSAVNVLSNLLFSNPSPQVPTSPQMEQQGTSGIRKVVIIGVHGWFPVKLIRTVIGEPTGTSKKFCDEMHLALKDYLKVHKVELEPEDCALIPLEGEGKVLNRVEILYQNLVKNEKWKTALHEADLVLVATHSQGTPTSTMLVARLIEEGMLRIAAEDPKMQRIGILAMAGISHGPFPFLKGNLIVRWFEAEAAQELFEFMDSETEIAKKYREALRIVLTSGVRFTCVASLEDQVVPLYSAVMTSIHHPSIVRAVYIDGATYQDDFLTNLISFSLRLRNSGMDDHGVLVHLSEVIAGSFYGEGHSAVYEEREVYLLAIRSLLEPPKSLTPETARSEPILHPFRAKQTLNPFYLPWGMRGVMDEIEARGDEELNEEMDRLKKLYDEWNPVSKGMKEIKFRLEPVRSRL</sequence>
<protein>
    <recommendedName>
        <fullName evidence="2">YMC020W-like alpha/beta hydrolase domain-containing protein</fullName>
    </recommendedName>
</protein>
<evidence type="ECO:0000313" key="3">
    <source>
        <dbReference type="EMBL" id="KAG9071136.1"/>
    </source>
</evidence>
<dbReference type="PANTHER" id="PTHR47349">
    <property type="entry name" value="CHROMOSOME 8, WHOLE GENOME SHOTGUN SEQUENCE"/>
    <property type="match status" value="1"/>
</dbReference>
<feature type="region of interest" description="Disordered" evidence="1">
    <location>
        <begin position="131"/>
        <end position="181"/>
    </location>
</feature>
<feature type="compositionally biased region" description="Low complexity" evidence="1">
    <location>
        <begin position="250"/>
        <end position="270"/>
    </location>
</feature>
<accession>A0A9P7Y1M1</accession>
<gene>
    <name evidence="3" type="ORF">KI688_008679</name>
</gene>
<feature type="compositionally biased region" description="Polar residues" evidence="1">
    <location>
        <begin position="159"/>
        <end position="177"/>
    </location>
</feature>
<dbReference type="InterPro" id="IPR058933">
    <property type="entry name" value="YMC020W-like_ab_hydrolase"/>
</dbReference>
<feature type="region of interest" description="Disordered" evidence="1">
    <location>
        <begin position="396"/>
        <end position="426"/>
    </location>
</feature>
<feature type="compositionally biased region" description="Polar residues" evidence="1">
    <location>
        <begin position="131"/>
        <end position="152"/>
    </location>
</feature>
<comment type="caution">
    <text evidence="3">The sequence shown here is derived from an EMBL/GenBank/DDBJ whole genome shotgun (WGS) entry which is preliminary data.</text>
</comment>
<evidence type="ECO:0000259" key="2">
    <source>
        <dbReference type="Pfam" id="PF26147"/>
    </source>
</evidence>
<organism evidence="3 4">
    <name type="scientific">Linnemannia hyalina</name>
    <dbReference type="NCBI Taxonomy" id="64524"/>
    <lineage>
        <taxon>Eukaryota</taxon>
        <taxon>Fungi</taxon>
        <taxon>Fungi incertae sedis</taxon>
        <taxon>Mucoromycota</taxon>
        <taxon>Mortierellomycotina</taxon>
        <taxon>Mortierellomycetes</taxon>
        <taxon>Mortierellales</taxon>
        <taxon>Mortierellaceae</taxon>
        <taxon>Linnemannia</taxon>
    </lineage>
</organism>
<evidence type="ECO:0000313" key="4">
    <source>
        <dbReference type="Proteomes" id="UP000707451"/>
    </source>
</evidence>
<feature type="compositionally biased region" description="Basic and acidic residues" evidence="1">
    <location>
        <begin position="646"/>
        <end position="671"/>
    </location>
</feature>
<dbReference type="PANTHER" id="PTHR47349:SF1">
    <property type="entry name" value="AER328WP"/>
    <property type="match status" value="1"/>
</dbReference>
<dbReference type="OrthoDB" id="5598028at2759"/>